<evidence type="ECO:0000256" key="5">
    <source>
        <dbReference type="ARBA" id="ARBA00023136"/>
    </source>
</evidence>
<accession>A0ABN6JLF5</accession>
<evidence type="ECO:0000256" key="4">
    <source>
        <dbReference type="ARBA" id="ARBA00022989"/>
    </source>
</evidence>
<proteinExistence type="predicted"/>
<keyword evidence="2" id="KW-1003">Cell membrane</keyword>
<keyword evidence="3 6" id="KW-0812">Transmembrane</keyword>
<keyword evidence="5 6" id="KW-0472">Membrane</keyword>
<dbReference type="Pfam" id="PF06271">
    <property type="entry name" value="RDD"/>
    <property type="match status" value="1"/>
</dbReference>
<feature type="transmembrane region" description="Helical" evidence="6">
    <location>
        <begin position="82"/>
        <end position="104"/>
    </location>
</feature>
<name>A0ABN6JLF5_9BURK</name>
<reference evidence="8 9" key="1">
    <citation type="journal article" date="2022" name="Front. Microbiol.">
        <title>Identification and characterization of a novel class of self-sufficient cytochrome P450 hydroxylase involved in cyclohexanecarboxylate degradation in Paraburkholderia terrae strain KU-64.</title>
        <authorList>
            <person name="Yamamoto T."/>
            <person name="Hasegawa Y."/>
            <person name="Iwaki H."/>
        </authorList>
    </citation>
    <scope>NUCLEOTIDE SEQUENCE [LARGE SCALE GENOMIC DNA]</scope>
    <source>
        <strain evidence="8 9">KU-64</strain>
    </source>
</reference>
<sequence length="184" mass="20437">MTRLKKWTYRILSTAQAAGRRSPPSFGHVGDARLLMCYATCSQRARALFVDSIWWTVILLFIPLGPSTEDILMAPEAFASSIILWFMVGQCIPILVNGVMWAMWGTSPGKRAVRLRIVDADTGQPITVRQAMLRTLGYLLTFATFGAGFLWVLSNPRKQALHDRIANTVVIDVAATVSNLPTRK</sequence>
<evidence type="ECO:0000256" key="2">
    <source>
        <dbReference type="ARBA" id="ARBA00022475"/>
    </source>
</evidence>
<dbReference type="InterPro" id="IPR051791">
    <property type="entry name" value="Pra-immunoreactive"/>
</dbReference>
<keyword evidence="4 6" id="KW-1133">Transmembrane helix</keyword>
<dbReference type="InterPro" id="IPR010432">
    <property type="entry name" value="RDD"/>
</dbReference>
<dbReference type="EMBL" id="AP024956">
    <property type="protein sequence ID" value="BCZ81733.1"/>
    <property type="molecule type" value="Genomic_DNA"/>
</dbReference>
<evidence type="ECO:0000313" key="9">
    <source>
        <dbReference type="Proteomes" id="UP001319874"/>
    </source>
</evidence>
<protein>
    <recommendedName>
        <fullName evidence="7">RDD domain-containing protein</fullName>
    </recommendedName>
</protein>
<feature type="transmembrane region" description="Helical" evidence="6">
    <location>
        <begin position="136"/>
        <end position="154"/>
    </location>
</feature>
<evidence type="ECO:0000313" key="8">
    <source>
        <dbReference type="EMBL" id="BCZ81733.1"/>
    </source>
</evidence>
<evidence type="ECO:0000256" key="1">
    <source>
        <dbReference type="ARBA" id="ARBA00004651"/>
    </source>
</evidence>
<evidence type="ECO:0000256" key="6">
    <source>
        <dbReference type="SAM" id="Phobius"/>
    </source>
</evidence>
<comment type="subcellular location">
    <subcellularLocation>
        <location evidence="1">Cell membrane</location>
        <topology evidence="1">Multi-pass membrane protein</topology>
    </subcellularLocation>
</comment>
<gene>
    <name evidence="8" type="ORF">PTKU64_54080</name>
</gene>
<feature type="domain" description="RDD" evidence="7">
    <location>
        <begin position="38"/>
        <end position="167"/>
    </location>
</feature>
<dbReference type="PANTHER" id="PTHR36115:SF4">
    <property type="entry name" value="MEMBRANE PROTEIN"/>
    <property type="match status" value="1"/>
</dbReference>
<dbReference type="PANTHER" id="PTHR36115">
    <property type="entry name" value="PROLINE-RICH ANTIGEN HOMOLOG-RELATED"/>
    <property type="match status" value="1"/>
</dbReference>
<feature type="transmembrane region" description="Helical" evidence="6">
    <location>
        <begin position="45"/>
        <end position="62"/>
    </location>
</feature>
<evidence type="ECO:0000259" key="7">
    <source>
        <dbReference type="Pfam" id="PF06271"/>
    </source>
</evidence>
<dbReference type="RefSeq" id="WP_229514040.1">
    <property type="nucleotide sequence ID" value="NZ_AP024956.1"/>
</dbReference>
<keyword evidence="9" id="KW-1185">Reference proteome</keyword>
<organism evidence="8 9">
    <name type="scientific">Paraburkholderia terrae</name>
    <dbReference type="NCBI Taxonomy" id="311230"/>
    <lineage>
        <taxon>Bacteria</taxon>
        <taxon>Pseudomonadati</taxon>
        <taxon>Pseudomonadota</taxon>
        <taxon>Betaproteobacteria</taxon>
        <taxon>Burkholderiales</taxon>
        <taxon>Burkholderiaceae</taxon>
        <taxon>Paraburkholderia</taxon>
    </lineage>
</organism>
<dbReference type="Proteomes" id="UP001319874">
    <property type="component" value="Chromosome 2"/>
</dbReference>
<evidence type="ECO:0000256" key="3">
    <source>
        <dbReference type="ARBA" id="ARBA00022692"/>
    </source>
</evidence>